<reference evidence="2 3" key="1">
    <citation type="submission" date="2019-03" db="EMBL/GenBank/DDBJ databases">
        <title>Genomic Encyclopedia of Type Strains, Phase III (KMG-III): the genomes of soil and plant-associated and newly described type strains.</title>
        <authorList>
            <person name="Whitman W."/>
        </authorList>
    </citation>
    <scope>NUCLEOTIDE SEQUENCE [LARGE SCALE GENOMIC DNA]</scope>
    <source>
        <strain evidence="2 3">VKMAc-2574</strain>
    </source>
</reference>
<organism evidence="2 3">
    <name type="scientific">Kribbella pratensis</name>
    <dbReference type="NCBI Taxonomy" id="2512112"/>
    <lineage>
        <taxon>Bacteria</taxon>
        <taxon>Bacillati</taxon>
        <taxon>Actinomycetota</taxon>
        <taxon>Actinomycetes</taxon>
        <taxon>Propionibacteriales</taxon>
        <taxon>Kribbellaceae</taxon>
        <taxon>Kribbella</taxon>
    </lineage>
</organism>
<protein>
    <recommendedName>
        <fullName evidence="4">VanZ family protein</fullName>
    </recommendedName>
</protein>
<comment type="caution">
    <text evidence="2">The sequence shown here is derived from an EMBL/GenBank/DDBJ whole genome shotgun (WGS) entry which is preliminary data.</text>
</comment>
<keyword evidence="1" id="KW-0812">Transmembrane</keyword>
<accession>A0ABY2FQ24</accession>
<feature type="transmembrane region" description="Helical" evidence="1">
    <location>
        <begin position="70"/>
        <end position="91"/>
    </location>
</feature>
<keyword evidence="3" id="KW-1185">Reference proteome</keyword>
<dbReference type="EMBL" id="SODU01000001">
    <property type="protein sequence ID" value="TDW95033.1"/>
    <property type="molecule type" value="Genomic_DNA"/>
</dbReference>
<gene>
    <name evidence="2" type="ORF">EV137_2366</name>
</gene>
<proteinExistence type="predicted"/>
<dbReference type="RefSeq" id="WP_134128445.1">
    <property type="nucleotide sequence ID" value="NZ_SODU01000001.1"/>
</dbReference>
<dbReference type="Proteomes" id="UP000295060">
    <property type="component" value="Unassembled WGS sequence"/>
</dbReference>
<feature type="transmembrane region" description="Helical" evidence="1">
    <location>
        <begin position="103"/>
        <end position="125"/>
    </location>
</feature>
<feature type="transmembrane region" description="Helical" evidence="1">
    <location>
        <begin position="43"/>
        <end position="63"/>
    </location>
</feature>
<evidence type="ECO:0000313" key="2">
    <source>
        <dbReference type="EMBL" id="TDW95033.1"/>
    </source>
</evidence>
<sequence length="134" mass="14596">MNQQGSRRFPGTDMSVWLVLVLVALGLPRTVLSDLDVVAPESGLLYYCLALLPFAVWLVVAIARRSRRPFLDFLVVGASYGVSLVIVHQLMWTEGLAVNHIGIAMMIGFGSGLAVGLVGSIANLWRAFSGRRRL</sequence>
<evidence type="ECO:0000256" key="1">
    <source>
        <dbReference type="SAM" id="Phobius"/>
    </source>
</evidence>
<keyword evidence="1" id="KW-1133">Transmembrane helix</keyword>
<name>A0ABY2FQ24_9ACTN</name>
<keyword evidence="1" id="KW-0472">Membrane</keyword>
<evidence type="ECO:0008006" key="4">
    <source>
        <dbReference type="Google" id="ProtNLM"/>
    </source>
</evidence>
<evidence type="ECO:0000313" key="3">
    <source>
        <dbReference type="Proteomes" id="UP000295060"/>
    </source>
</evidence>